<dbReference type="RefSeq" id="WP_112135726.1">
    <property type="nucleotide sequence ID" value="NZ_CAXBEN010000003.1"/>
</dbReference>
<accession>A0A2Z4PNH2</accession>
<protein>
    <submittedName>
        <fullName evidence="5">C4-dicarboxylate ABC transporter</fullName>
    </submittedName>
</protein>
<evidence type="ECO:0000313" key="5">
    <source>
        <dbReference type="EMBL" id="AWX99170.1"/>
    </source>
</evidence>
<evidence type="ECO:0000313" key="6">
    <source>
        <dbReference type="Proteomes" id="UP000249898"/>
    </source>
</evidence>
<reference evidence="5 6" key="1">
    <citation type="submission" date="2016-06" db="EMBL/GenBank/DDBJ databases">
        <title>The sequenced genome of the ice-adhering bacterium Marinomonas primoryensis, from Antarctica.</title>
        <authorList>
            <person name="Graham L."/>
            <person name="Vance T.D.R."/>
            <person name="Davies P.L."/>
        </authorList>
    </citation>
    <scope>NUCLEOTIDE SEQUENCE [LARGE SCALE GENOMIC DNA]</scope>
    <source>
        <strain evidence="5 6">AceL</strain>
    </source>
</reference>
<dbReference type="PIRSF" id="PIRSF039026">
    <property type="entry name" value="SiaP"/>
    <property type="match status" value="1"/>
</dbReference>
<evidence type="ECO:0000256" key="4">
    <source>
        <dbReference type="SAM" id="SignalP"/>
    </source>
</evidence>
<feature type="binding site" evidence="3">
    <location>
        <position position="210"/>
    </location>
    <ligand>
        <name>Na(+)</name>
        <dbReference type="ChEBI" id="CHEBI:29101"/>
    </ligand>
</feature>
<dbReference type="GO" id="GO:0055085">
    <property type="term" value="P:transmembrane transport"/>
    <property type="evidence" value="ECO:0007669"/>
    <property type="project" value="InterPro"/>
</dbReference>
<dbReference type="GO" id="GO:0031317">
    <property type="term" value="C:tripartite ATP-independent periplasmic transporter complex"/>
    <property type="evidence" value="ECO:0007669"/>
    <property type="project" value="InterPro"/>
</dbReference>
<dbReference type="InterPro" id="IPR038404">
    <property type="entry name" value="TRAP_DctP_sf"/>
</dbReference>
<evidence type="ECO:0000256" key="1">
    <source>
        <dbReference type="ARBA" id="ARBA00022729"/>
    </source>
</evidence>
<evidence type="ECO:0000256" key="3">
    <source>
        <dbReference type="PIRSR" id="PIRSR039026-2"/>
    </source>
</evidence>
<feature type="binding site" evidence="2">
    <location>
        <position position="151"/>
    </location>
    <ligand>
        <name>substrate</name>
    </ligand>
</feature>
<dbReference type="InterPro" id="IPR026289">
    <property type="entry name" value="SBP_TakP-like"/>
</dbReference>
<proteinExistence type="predicted"/>
<feature type="chain" id="PRO_5016324956" evidence="4">
    <location>
        <begin position="23"/>
        <end position="352"/>
    </location>
</feature>
<dbReference type="NCBIfam" id="NF037995">
    <property type="entry name" value="TRAP_S1"/>
    <property type="match status" value="1"/>
</dbReference>
<feature type="binding site" evidence="2">
    <location>
        <position position="172"/>
    </location>
    <ligand>
        <name>substrate</name>
    </ligand>
</feature>
<dbReference type="OrthoDB" id="9769667at2"/>
<keyword evidence="1 4" id="KW-0732">Signal</keyword>
<feature type="binding site" evidence="3">
    <location>
        <position position="235"/>
    </location>
    <ligand>
        <name>substrate</name>
    </ligand>
</feature>
<name>A0A2Z4PNH2_9GAMM</name>
<dbReference type="EMBL" id="CP016181">
    <property type="protein sequence ID" value="AWX99170.1"/>
    <property type="molecule type" value="Genomic_DNA"/>
</dbReference>
<dbReference type="PANTHER" id="PTHR33376">
    <property type="match status" value="1"/>
</dbReference>
<dbReference type="Gene3D" id="3.40.190.10">
    <property type="entry name" value="Periplasmic binding protein-like II"/>
    <property type="match status" value="1"/>
</dbReference>
<dbReference type="InterPro" id="IPR018389">
    <property type="entry name" value="DctP_fam"/>
</dbReference>
<dbReference type="Gene3D" id="3.40.190.170">
    <property type="entry name" value="Bacterial extracellular solute-binding protein, family 7"/>
    <property type="match status" value="1"/>
</dbReference>
<dbReference type="Pfam" id="PF03480">
    <property type="entry name" value="DctP"/>
    <property type="match status" value="1"/>
</dbReference>
<organism evidence="5 6">
    <name type="scientific">Marinomonas primoryensis</name>
    <dbReference type="NCBI Taxonomy" id="178399"/>
    <lineage>
        <taxon>Bacteria</taxon>
        <taxon>Pseudomonadati</taxon>
        <taxon>Pseudomonadota</taxon>
        <taxon>Gammaproteobacteria</taxon>
        <taxon>Oceanospirillales</taxon>
        <taxon>Oceanospirillaceae</taxon>
        <taxon>Marinomonas</taxon>
    </lineage>
</organism>
<dbReference type="PANTHER" id="PTHR33376:SF5">
    <property type="entry name" value="EXTRACYTOPLASMIC SOLUTE RECEPTOR PROTEIN"/>
    <property type="match status" value="1"/>
</dbReference>
<keyword evidence="3" id="KW-0479">Metal-binding</keyword>
<evidence type="ECO:0000256" key="2">
    <source>
        <dbReference type="PIRSR" id="PIRSR039026-1"/>
    </source>
</evidence>
<dbReference type="CDD" id="cd13604">
    <property type="entry name" value="PBP2_TRAP_ketoacid_lactate_like"/>
    <property type="match status" value="1"/>
</dbReference>
<dbReference type="Proteomes" id="UP000249898">
    <property type="component" value="Chromosome"/>
</dbReference>
<feature type="signal peptide" evidence="4">
    <location>
        <begin position="1"/>
        <end position="22"/>
    </location>
</feature>
<dbReference type="GO" id="GO:0046872">
    <property type="term" value="F:metal ion binding"/>
    <property type="evidence" value="ECO:0007669"/>
    <property type="project" value="UniProtKB-KW"/>
</dbReference>
<sequence>MKNALITATCLTTLSFAMPSYADFDKVRWQVPMAFSSSLTALGDTMPEVSKMLSDMSGKKVKLQVFEPGSLIPALSIFDNVSSGNVSAGYSWMGYEWGQIPAAALFGATPFGLESNEFTAWMYYHDGDKMLKELFKPYDVYPILCGTISPEAAGWFRKEIKSVDDLNGLKFRAAGLGGEIMSEFGMSINVFPGGELYQALETGVLDGTEFSIPTVDEQLGFYQVAKHYYLPGWHQPSTNQFLYINMDDWNKLNKQTQSLIENTCVAANTLSISKSEALQGGVLTRFKEKGVQLHQYSPEILNAFEEATDKVMARHSAENPEFNKIYSSMKAFQKEHSTWKKFGYLPRDWGTK</sequence>
<gene>
    <name evidence="5" type="ORF">A8139_03500</name>
</gene>
<feature type="binding site" evidence="3">
    <location>
        <position position="209"/>
    </location>
    <ligand>
        <name>substrate</name>
    </ligand>
</feature>
<dbReference type="AlphaFoldDB" id="A0A2Z4PNH2"/>